<name>A0A383VY51_TETOB</name>
<sequence length="100" mass="11743">MAGRVGLAERLFEKFFYDFSLYKTHFAQKMDYNRYVVLRHNFLLVSGFYFLMTAPFPFKPAFPTMGLCPKGYEGTFVCEPDNHKALEMYKEWKSGKKPSS</sequence>
<dbReference type="Proteomes" id="UP000256970">
    <property type="component" value="Unassembled WGS sequence"/>
</dbReference>
<gene>
    <name evidence="1" type="ORF">BQ4739_LOCUS10612</name>
</gene>
<evidence type="ECO:0000313" key="2">
    <source>
        <dbReference type="Proteomes" id="UP000256970"/>
    </source>
</evidence>
<accession>A0A383VY51</accession>
<evidence type="ECO:0000313" key="1">
    <source>
        <dbReference type="EMBL" id="SZX70395.1"/>
    </source>
</evidence>
<dbReference type="EMBL" id="FNXT01000989">
    <property type="protein sequence ID" value="SZX70395.1"/>
    <property type="molecule type" value="Genomic_DNA"/>
</dbReference>
<organism evidence="1 2">
    <name type="scientific">Tetradesmus obliquus</name>
    <name type="common">Green alga</name>
    <name type="synonym">Acutodesmus obliquus</name>
    <dbReference type="NCBI Taxonomy" id="3088"/>
    <lineage>
        <taxon>Eukaryota</taxon>
        <taxon>Viridiplantae</taxon>
        <taxon>Chlorophyta</taxon>
        <taxon>core chlorophytes</taxon>
        <taxon>Chlorophyceae</taxon>
        <taxon>CS clade</taxon>
        <taxon>Sphaeropleales</taxon>
        <taxon>Scenedesmaceae</taxon>
        <taxon>Tetradesmus</taxon>
    </lineage>
</organism>
<dbReference type="OrthoDB" id="532700at2759"/>
<proteinExistence type="predicted"/>
<dbReference type="AlphaFoldDB" id="A0A383VY51"/>
<keyword evidence="2" id="KW-1185">Reference proteome</keyword>
<reference evidence="1 2" key="1">
    <citation type="submission" date="2016-10" db="EMBL/GenBank/DDBJ databases">
        <authorList>
            <person name="Cai Z."/>
        </authorList>
    </citation>
    <scope>NUCLEOTIDE SEQUENCE [LARGE SCALE GENOMIC DNA]</scope>
</reference>
<protein>
    <submittedName>
        <fullName evidence="1">Uncharacterized protein</fullName>
    </submittedName>
</protein>